<proteinExistence type="predicted"/>
<gene>
    <name evidence="2" type="ORF">H8S77_24615</name>
</gene>
<name>A0ABR7E8H3_9BACT</name>
<sequence length="107" mass="12779">MEKEIEVIWAPRAQRQADLAITYCLKQFGKRTALRFMNKLEKNTIRIKNNPFIGTPERLLANRAKQYRSLIEGYYKLVYTIDNEYLIHIVLLWDCRQAPDKLKHAIR</sequence>
<dbReference type="InterPro" id="IPR007712">
    <property type="entry name" value="RelE/ParE_toxin"/>
</dbReference>
<dbReference type="EMBL" id="JACOOI010000043">
    <property type="protein sequence ID" value="MBC5646064.1"/>
    <property type="molecule type" value="Genomic_DNA"/>
</dbReference>
<comment type="caution">
    <text evidence="2">The sequence shown here is derived from an EMBL/GenBank/DDBJ whole genome shotgun (WGS) entry which is preliminary data.</text>
</comment>
<organism evidence="2 3">
    <name type="scientific">Parabacteroides segnis</name>
    <dbReference type="NCBI Taxonomy" id="2763058"/>
    <lineage>
        <taxon>Bacteria</taxon>
        <taxon>Pseudomonadati</taxon>
        <taxon>Bacteroidota</taxon>
        <taxon>Bacteroidia</taxon>
        <taxon>Bacteroidales</taxon>
        <taxon>Tannerellaceae</taxon>
        <taxon>Parabacteroides</taxon>
    </lineage>
</organism>
<keyword evidence="1" id="KW-1277">Toxin-antitoxin system</keyword>
<dbReference type="RefSeq" id="WP_128133021.1">
    <property type="nucleotide sequence ID" value="NZ_JACOOI010000043.1"/>
</dbReference>
<accession>A0ABR7E8H3</accession>
<protein>
    <submittedName>
        <fullName evidence="2">Type II toxin-antitoxin system RelE/ParE family toxin</fullName>
    </submittedName>
</protein>
<evidence type="ECO:0000313" key="2">
    <source>
        <dbReference type="EMBL" id="MBC5646064.1"/>
    </source>
</evidence>
<dbReference type="Gene3D" id="3.30.2310.20">
    <property type="entry name" value="RelE-like"/>
    <property type="match status" value="1"/>
</dbReference>
<dbReference type="Proteomes" id="UP000644010">
    <property type="component" value="Unassembled WGS sequence"/>
</dbReference>
<keyword evidence="3" id="KW-1185">Reference proteome</keyword>
<evidence type="ECO:0000256" key="1">
    <source>
        <dbReference type="ARBA" id="ARBA00022649"/>
    </source>
</evidence>
<reference evidence="2 3" key="1">
    <citation type="submission" date="2020-08" db="EMBL/GenBank/DDBJ databases">
        <title>Genome public.</title>
        <authorList>
            <person name="Liu C."/>
            <person name="Sun Q."/>
        </authorList>
    </citation>
    <scope>NUCLEOTIDE SEQUENCE [LARGE SCALE GENOMIC DNA]</scope>
    <source>
        <strain evidence="2 3">BX2</strain>
    </source>
</reference>
<evidence type="ECO:0000313" key="3">
    <source>
        <dbReference type="Proteomes" id="UP000644010"/>
    </source>
</evidence>
<dbReference type="Pfam" id="PF05016">
    <property type="entry name" value="ParE_toxin"/>
    <property type="match status" value="1"/>
</dbReference>
<dbReference type="InterPro" id="IPR035093">
    <property type="entry name" value="RelE/ParE_toxin_dom_sf"/>
</dbReference>
<dbReference type="SUPFAM" id="SSF143011">
    <property type="entry name" value="RelE-like"/>
    <property type="match status" value="1"/>
</dbReference>